<proteinExistence type="predicted"/>
<name>A0A4Y2HLP6_ARAVE</name>
<evidence type="ECO:0000313" key="1">
    <source>
        <dbReference type="EMBL" id="GBM66158.1"/>
    </source>
</evidence>
<feature type="non-terminal residue" evidence="1">
    <location>
        <position position="38"/>
    </location>
</feature>
<sequence length="38" mass="4341">MCFCFGTFNGICTNGAPLEEEEVFELDQILEKHGEIYL</sequence>
<accession>A0A4Y2HLP6</accession>
<evidence type="ECO:0000313" key="2">
    <source>
        <dbReference type="Proteomes" id="UP000499080"/>
    </source>
</evidence>
<reference evidence="1 2" key="1">
    <citation type="journal article" date="2019" name="Sci. Rep.">
        <title>Orb-weaving spider Araneus ventricosus genome elucidates the spidroin gene catalogue.</title>
        <authorList>
            <person name="Kono N."/>
            <person name="Nakamura H."/>
            <person name="Ohtoshi R."/>
            <person name="Moran D.A.P."/>
            <person name="Shinohara A."/>
            <person name="Yoshida Y."/>
            <person name="Fujiwara M."/>
            <person name="Mori M."/>
            <person name="Tomita M."/>
            <person name="Arakawa K."/>
        </authorList>
    </citation>
    <scope>NUCLEOTIDE SEQUENCE [LARGE SCALE GENOMIC DNA]</scope>
</reference>
<dbReference type="AlphaFoldDB" id="A0A4Y2HLP6"/>
<keyword evidence="2" id="KW-1185">Reference proteome</keyword>
<dbReference type="Proteomes" id="UP000499080">
    <property type="component" value="Unassembled WGS sequence"/>
</dbReference>
<comment type="caution">
    <text evidence="1">The sequence shown here is derived from an EMBL/GenBank/DDBJ whole genome shotgun (WGS) entry which is preliminary data.</text>
</comment>
<gene>
    <name evidence="1" type="ORF">AVEN_68286_1</name>
</gene>
<dbReference type="EMBL" id="BGPR01002009">
    <property type="protein sequence ID" value="GBM66158.1"/>
    <property type="molecule type" value="Genomic_DNA"/>
</dbReference>
<protein>
    <submittedName>
        <fullName evidence="1">Uncharacterized protein</fullName>
    </submittedName>
</protein>
<organism evidence="1 2">
    <name type="scientific">Araneus ventricosus</name>
    <name type="common">Orbweaver spider</name>
    <name type="synonym">Epeira ventricosa</name>
    <dbReference type="NCBI Taxonomy" id="182803"/>
    <lineage>
        <taxon>Eukaryota</taxon>
        <taxon>Metazoa</taxon>
        <taxon>Ecdysozoa</taxon>
        <taxon>Arthropoda</taxon>
        <taxon>Chelicerata</taxon>
        <taxon>Arachnida</taxon>
        <taxon>Araneae</taxon>
        <taxon>Araneomorphae</taxon>
        <taxon>Entelegynae</taxon>
        <taxon>Araneoidea</taxon>
        <taxon>Araneidae</taxon>
        <taxon>Araneus</taxon>
    </lineage>
</organism>